<keyword evidence="1" id="KW-0479">Metal-binding</keyword>
<dbReference type="EMBL" id="UGSS01000002">
    <property type="protein sequence ID" value="SUB34723.1"/>
    <property type="molecule type" value="Genomic_DNA"/>
</dbReference>
<keyword evidence="4" id="KW-1185">Reference proteome</keyword>
<dbReference type="InterPro" id="IPR036663">
    <property type="entry name" value="Fumarylacetoacetase_C_sf"/>
</dbReference>
<evidence type="ECO:0000313" key="3">
    <source>
        <dbReference type="EMBL" id="SUB34723.1"/>
    </source>
</evidence>
<evidence type="ECO:0000259" key="2">
    <source>
        <dbReference type="Pfam" id="PF01557"/>
    </source>
</evidence>
<evidence type="ECO:0000313" key="4">
    <source>
        <dbReference type="Proteomes" id="UP000254280"/>
    </source>
</evidence>
<dbReference type="InterPro" id="IPR011234">
    <property type="entry name" value="Fumarylacetoacetase-like_C"/>
</dbReference>
<dbReference type="InterPro" id="IPR012686">
    <property type="entry name" value="HPA_isomer/decarb_N"/>
</dbReference>
<dbReference type="OrthoDB" id="9805307at2"/>
<dbReference type="Proteomes" id="UP000254280">
    <property type="component" value="Unassembled WGS sequence"/>
</dbReference>
<gene>
    <name evidence="3" type="primary">hpaG1</name>
    <name evidence="3" type="ORF">NCTC10699_02405</name>
</gene>
<accession>A0A379B7V5</accession>
<dbReference type="PANTHER" id="PTHR11820">
    <property type="entry name" value="ACYLPYRUVASE"/>
    <property type="match status" value="1"/>
</dbReference>
<dbReference type="SUPFAM" id="SSF56529">
    <property type="entry name" value="FAH"/>
    <property type="match status" value="1"/>
</dbReference>
<feature type="domain" description="Fumarylacetoacetase-like C-terminal" evidence="2">
    <location>
        <begin position="19"/>
        <end position="221"/>
    </location>
</feature>
<name>A0A379B7V5_9PAST</name>
<sequence>MSASLAKQITQLTEFKPTVFVIALNAENLLAQHKSTFEQAPYKSLPMTPVIYVLPEATHNHSGSMVTVPTDKTTLRVEPHLGVVFNAPVCRVTVENAMSCVAGYIPVALYSLPHDSYYRPDIEGRCQESFCVLGQQVNRLAVASPEAVRVEVSVNRQVSKCYTQPKMQRSIAELISFLSQFIPFKRGDILLTGTDSNPILVERGDNVEVSFVGLGSLSNQIN</sequence>
<dbReference type="NCBIfam" id="TIGR02305">
    <property type="entry name" value="HpaG-N-term"/>
    <property type="match status" value="1"/>
</dbReference>
<reference evidence="3 4" key="1">
    <citation type="submission" date="2018-06" db="EMBL/GenBank/DDBJ databases">
        <authorList>
            <consortium name="Pathogen Informatics"/>
            <person name="Doyle S."/>
        </authorList>
    </citation>
    <scope>NUCLEOTIDE SEQUENCE [LARGE SCALE GENOMIC DNA]</scope>
    <source>
        <strain evidence="3 4">NCTC10699</strain>
    </source>
</reference>
<organism evidence="3 4">
    <name type="scientific">[Pasteurella] mairii</name>
    <dbReference type="NCBI Taxonomy" id="757"/>
    <lineage>
        <taxon>Bacteria</taxon>
        <taxon>Pseudomonadati</taxon>
        <taxon>Pseudomonadota</taxon>
        <taxon>Gammaproteobacteria</taxon>
        <taxon>Pasteurellales</taxon>
        <taxon>Pasteurellaceae</taxon>
    </lineage>
</organism>
<evidence type="ECO:0000256" key="1">
    <source>
        <dbReference type="ARBA" id="ARBA00022723"/>
    </source>
</evidence>
<proteinExistence type="predicted"/>
<dbReference type="Gene3D" id="3.90.850.10">
    <property type="entry name" value="Fumarylacetoacetase-like, C-terminal domain"/>
    <property type="match status" value="1"/>
</dbReference>
<dbReference type="Pfam" id="PF01557">
    <property type="entry name" value="FAA_hydrolase"/>
    <property type="match status" value="1"/>
</dbReference>
<dbReference type="GO" id="GO:0018800">
    <property type="term" value="F:5-oxopent-3-ene-1,2,5-tricarboxylate decarboxylase activity"/>
    <property type="evidence" value="ECO:0007669"/>
    <property type="project" value="InterPro"/>
</dbReference>
<dbReference type="PANTHER" id="PTHR11820:SF114">
    <property type="entry name" value="4-HYDROXYPHENYLACETATE CATABOLISM PROTEIN"/>
    <property type="match status" value="1"/>
</dbReference>
<protein>
    <submittedName>
        <fullName evidence="3">4-hydroxyphenylacetate degradation bifunctional isomerase/decarboxylase</fullName>
        <ecNumber evidence="3">5.3.3.10</ecNumber>
    </submittedName>
</protein>
<keyword evidence="3" id="KW-0413">Isomerase</keyword>
<dbReference type="GO" id="GO:0046872">
    <property type="term" value="F:metal ion binding"/>
    <property type="evidence" value="ECO:0007669"/>
    <property type="project" value="UniProtKB-KW"/>
</dbReference>
<dbReference type="EC" id="5.3.3.10" evidence="3"/>
<dbReference type="AlphaFoldDB" id="A0A379B7V5"/>
<dbReference type="GO" id="GO:0008704">
    <property type="term" value="F:5-carboxymethyl-2-hydroxymuconate delta-isomerase activity"/>
    <property type="evidence" value="ECO:0007669"/>
    <property type="project" value="UniProtKB-EC"/>
</dbReference>